<dbReference type="Gene3D" id="3.20.20.450">
    <property type="entry name" value="EAL domain"/>
    <property type="match status" value="1"/>
</dbReference>
<dbReference type="GO" id="GO:0035438">
    <property type="term" value="F:cyclic-di-GMP binding"/>
    <property type="evidence" value="ECO:0007669"/>
    <property type="project" value="InterPro"/>
</dbReference>
<dbReference type="EMBL" id="BMZA01000015">
    <property type="protein sequence ID" value="GGZ12892.1"/>
    <property type="molecule type" value="Genomic_DNA"/>
</dbReference>
<dbReference type="SMART" id="SM00091">
    <property type="entry name" value="PAS"/>
    <property type="match status" value="1"/>
</dbReference>
<dbReference type="InterPro" id="IPR035965">
    <property type="entry name" value="PAS-like_dom_sf"/>
</dbReference>
<dbReference type="Pfam" id="PF00990">
    <property type="entry name" value="GGDEF"/>
    <property type="match status" value="1"/>
</dbReference>
<keyword evidence="2" id="KW-0472">Membrane</keyword>
<feature type="region of interest" description="Disordered" evidence="1">
    <location>
        <begin position="881"/>
        <end position="903"/>
    </location>
</feature>
<dbReference type="PROSITE" id="PS50887">
    <property type="entry name" value="GGDEF"/>
    <property type="match status" value="1"/>
</dbReference>
<dbReference type="Pfam" id="PF13426">
    <property type="entry name" value="PAS_9"/>
    <property type="match status" value="1"/>
</dbReference>
<dbReference type="NCBIfam" id="TIGR00254">
    <property type="entry name" value="GGDEF"/>
    <property type="match status" value="1"/>
</dbReference>
<dbReference type="Pfam" id="PF07238">
    <property type="entry name" value="PilZ"/>
    <property type="match status" value="1"/>
</dbReference>
<name>A0A918UII3_9SPHN</name>
<evidence type="ECO:0000256" key="1">
    <source>
        <dbReference type="SAM" id="MobiDB-lite"/>
    </source>
</evidence>
<feature type="transmembrane region" description="Helical" evidence="2">
    <location>
        <begin position="57"/>
        <end position="81"/>
    </location>
</feature>
<dbReference type="InterPro" id="IPR000160">
    <property type="entry name" value="GGDEF_dom"/>
</dbReference>
<dbReference type="SUPFAM" id="SSF141371">
    <property type="entry name" value="PilZ domain-like"/>
    <property type="match status" value="1"/>
</dbReference>
<dbReference type="InterPro" id="IPR029787">
    <property type="entry name" value="Nucleotide_cyclase"/>
</dbReference>
<feature type="domain" description="PAS" evidence="3">
    <location>
        <begin position="251"/>
        <end position="281"/>
    </location>
</feature>
<evidence type="ECO:0000313" key="7">
    <source>
        <dbReference type="EMBL" id="GGZ12892.1"/>
    </source>
</evidence>
<proteinExistence type="predicted"/>
<dbReference type="InterPro" id="IPR052155">
    <property type="entry name" value="Biofilm_reg_signaling"/>
</dbReference>
<accession>A0A918UII3</accession>
<dbReference type="InterPro" id="IPR000014">
    <property type="entry name" value="PAS"/>
</dbReference>
<evidence type="ECO:0000313" key="8">
    <source>
        <dbReference type="Proteomes" id="UP000648075"/>
    </source>
</evidence>
<dbReference type="InterPro" id="IPR009875">
    <property type="entry name" value="PilZ_domain"/>
</dbReference>
<dbReference type="CDD" id="cd00130">
    <property type="entry name" value="PAS"/>
    <property type="match status" value="1"/>
</dbReference>
<dbReference type="AlphaFoldDB" id="A0A918UII3"/>
<dbReference type="PANTHER" id="PTHR44757:SF2">
    <property type="entry name" value="BIOFILM ARCHITECTURE MAINTENANCE PROTEIN MBAA"/>
    <property type="match status" value="1"/>
</dbReference>
<dbReference type="Gene3D" id="2.40.10.220">
    <property type="entry name" value="predicted glycosyltransferase like domains"/>
    <property type="match status" value="1"/>
</dbReference>
<dbReference type="SMART" id="SM00267">
    <property type="entry name" value="GGDEF"/>
    <property type="match status" value="1"/>
</dbReference>
<dbReference type="SUPFAM" id="SSF55785">
    <property type="entry name" value="PYP-like sensor domain (PAS domain)"/>
    <property type="match status" value="1"/>
</dbReference>
<feature type="domain" description="PAC" evidence="4">
    <location>
        <begin position="311"/>
        <end position="363"/>
    </location>
</feature>
<evidence type="ECO:0000256" key="2">
    <source>
        <dbReference type="SAM" id="Phobius"/>
    </source>
</evidence>
<dbReference type="PROSITE" id="PS50112">
    <property type="entry name" value="PAS"/>
    <property type="match status" value="1"/>
</dbReference>
<feature type="domain" description="GGDEF" evidence="6">
    <location>
        <begin position="395"/>
        <end position="528"/>
    </location>
</feature>
<dbReference type="SMART" id="SM00052">
    <property type="entry name" value="EAL"/>
    <property type="match status" value="1"/>
</dbReference>
<dbReference type="SUPFAM" id="SSF141868">
    <property type="entry name" value="EAL domain-like"/>
    <property type="match status" value="1"/>
</dbReference>
<evidence type="ECO:0000259" key="3">
    <source>
        <dbReference type="PROSITE" id="PS50112"/>
    </source>
</evidence>
<comment type="caution">
    <text evidence="7">The sequence shown here is derived from an EMBL/GenBank/DDBJ whole genome shotgun (WGS) entry which is preliminary data.</text>
</comment>
<feature type="region of interest" description="Disordered" evidence="1">
    <location>
        <begin position="1"/>
        <end position="40"/>
    </location>
</feature>
<feature type="transmembrane region" description="Helical" evidence="2">
    <location>
        <begin position="152"/>
        <end position="171"/>
    </location>
</feature>
<dbReference type="InterPro" id="IPR043128">
    <property type="entry name" value="Rev_trsase/Diguanyl_cyclase"/>
</dbReference>
<dbReference type="Pfam" id="PF00563">
    <property type="entry name" value="EAL"/>
    <property type="match status" value="1"/>
</dbReference>
<evidence type="ECO:0000259" key="6">
    <source>
        <dbReference type="PROSITE" id="PS50887"/>
    </source>
</evidence>
<evidence type="ECO:0008006" key="9">
    <source>
        <dbReference type="Google" id="ProtNLM"/>
    </source>
</evidence>
<reference evidence="7" key="2">
    <citation type="submission" date="2020-09" db="EMBL/GenBank/DDBJ databases">
        <authorList>
            <person name="Sun Q."/>
            <person name="Kim S."/>
        </authorList>
    </citation>
    <scope>NUCLEOTIDE SEQUENCE</scope>
    <source>
        <strain evidence="7">KCTC 32255</strain>
    </source>
</reference>
<feature type="transmembrane region" description="Helical" evidence="2">
    <location>
        <begin position="183"/>
        <end position="213"/>
    </location>
</feature>
<evidence type="ECO:0000259" key="4">
    <source>
        <dbReference type="PROSITE" id="PS50113"/>
    </source>
</evidence>
<protein>
    <recommendedName>
        <fullName evidence="9">EAL domain-containing protein</fullName>
    </recommendedName>
</protein>
<dbReference type="InterPro" id="IPR035919">
    <property type="entry name" value="EAL_sf"/>
</dbReference>
<dbReference type="PROSITE" id="PS50113">
    <property type="entry name" value="PAC"/>
    <property type="match status" value="1"/>
</dbReference>
<dbReference type="InterPro" id="IPR000700">
    <property type="entry name" value="PAS-assoc_C"/>
</dbReference>
<feature type="domain" description="EAL" evidence="5">
    <location>
        <begin position="537"/>
        <end position="788"/>
    </location>
</feature>
<dbReference type="InterPro" id="IPR001633">
    <property type="entry name" value="EAL_dom"/>
</dbReference>
<dbReference type="NCBIfam" id="TIGR00229">
    <property type="entry name" value="sensory_box"/>
    <property type="match status" value="1"/>
</dbReference>
<feature type="transmembrane region" description="Helical" evidence="2">
    <location>
        <begin position="123"/>
        <end position="140"/>
    </location>
</feature>
<keyword evidence="2" id="KW-0812">Transmembrane</keyword>
<dbReference type="Proteomes" id="UP000648075">
    <property type="component" value="Unassembled WGS sequence"/>
</dbReference>
<dbReference type="SUPFAM" id="SSF55073">
    <property type="entry name" value="Nucleotide cyclase"/>
    <property type="match status" value="1"/>
</dbReference>
<dbReference type="PANTHER" id="PTHR44757">
    <property type="entry name" value="DIGUANYLATE CYCLASE DGCP"/>
    <property type="match status" value="1"/>
</dbReference>
<dbReference type="CDD" id="cd01948">
    <property type="entry name" value="EAL"/>
    <property type="match status" value="1"/>
</dbReference>
<keyword evidence="2" id="KW-1133">Transmembrane helix</keyword>
<feature type="transmembrane region" description="Helical" evidence="2">
    <location>
        <begin position="93"/>
        <end position="111"/>
    </location>
</feature>
<dbReference type="Gene3D" id="3.30.450.20">
    <property type="entry name" value="PAS domain"/>
    <property type="match status" value="1"/>
</dbReference>
<organism evidence="7 8">
    <name type="scientific">Novosphingobium colocasiae</name>
    <dbReference type="NCBI Taxonomy" id="1256513"/>
    <lineage>
        <taxon>Bacteria</taxon>
        <taxon>Pseudomonadati</taxon>
        <taxon>Pseudomonadota</taxon>
        <taxon>Alphaproteobacteria</taxon>
        <taxon>Sphingomonadales</taxon>
        <taxon>Sphingomonadaceae</taxon>
        <taxon>Novosphingobium</taxon>
    </lineage>
</organism>
<sequence>MTQQQSIGNRQGRDPAAGQSPVLTNRATVDRRQRTAPRAAPPNVARFRIAAEQSDPLHFFIVAQWGLMAPFLLGVLLLLAAISRSLPDALSDVMLLAAMAICLAAPILGRFEQGLDRHGWERYPLMAFAVALPMMLFGLAEARWVGSRGLGWDLAVACNAVIVLVATALLANRLTAIIFASMALWLGASIHSGSLATTAMLGLGSAIGVYVALRQARGAAAEADVRETTERRQRRGHELLSEYEQNGLGWFWETDRRGQVTYVSPHIARLLGGSPEEIEGRAFTSLFMLEAHERESERSLVFHLTTRSSFQELPVRAATGEAEQRWWSITGRPVMDQFNNFMGFRGSGTDLTETRKSQQHVTQLARFDSLTKLANRFQMSEWLEKILAAPRVENRACAVFLLDLDRFKQVNDTMGHPAGDALLKQVAERLTSTVGAMGRVGRLGGDEFQVILPGHHQREGLGQLARRIIENLSQPYSLDGARVTIGASVGISICPDDGTTSEALIRNADLALYAAKGGGRGRHHFYDEDLHSDAKERQQLEQDMRDAISSGGFELHYQPQVRTTTETITGFEALIRWKHPVHGYLSPAKFVPIAEEAGLVAQMGEWALRTACRDLATWPESVRVAVNVSPLQFANPALPAIVTNAIASAGVNPARLELEITESVFLGDDRNTEAMFAALKGVGVRLALDDFGTGYSSLGYLKKAPFDKIKIDQSFVRGATIPESRNGAIISSIVSLAEALGMETTAEGVETLDELDLVRVLGCSHIQGYIYARPLSAEAALERLAQGLQAVANGPRSARAPRQTMLRKVVLEHSGHVYEGTIRNISQTGAMIEGLWNVPVGTPFAVHLAEDYRVEAESRWCKEDRMGVQFARPLELDATGAVQFTPPRARRDRSDGPLLRRAG</sequence>
<dbReference type="PROSITE" id="PS50883">
    <property type="entry name" value="EAL"/>
    <property type="match status" value="1"/>
</dbReference>
<evidence type="ECO:0000259" key="5">
    <source>
        <dbReference type="PROSITE" id="PS50883"/>
    </source>
</evidence>
<gene>
    <name evidence="7" type="ORF">GCM10011614_29970</name>
</gene>
<dbReference type="Gene3D" id="3.30.70.270">
    <property type="match status" value="1"/>
</dbReference>
<dbReference type="CDD" id="cd01949">
    <property type="entry name" value="GGDEF"/>
    <property type="match status" value="1"/>
</dbReference>
<keyword evidence="8" id="KW-1185">Reference proteome</keyword>
<dbReference type="RefSeq" id="WP_189622102.1">
    <property type="nucleotide sequence ID" value="NZ_BMZA01000015.1"/>
</dbReference>
<reference evidence="7" key="1">
    <citation type="journal article" date="2014" name="Int. J. Syst. Evol. Microbiol.">
        <title>Complete genome sequence of Corynebacterium casei LMG S-19264T (=DSM 44701T), isolated from a smear-ripened cheese.</title>
        <authorList>
            <consortium name="US DOE Joint Genome Institute (JGI-PGF)"/>
            <person name="Walter F."/>
            <person name="Albersmeier A."/>
            <person name="Kalinowski J."/>
            <person name="Ruckert C."/>
        </authorList>
    </citation>
    <scope>NUCLEOTIDE SEQUENCE</scope>
    <source>
        <strain evidence="7">KCTC 32255</strain>
    </source>
</reference>